<keyword evidence="3" id="KW-1185">Reference proteome</keyword>
<evidence type="ECO:0000313" key="3">
    <source>
        <dbReference type="Proteomes" id="UP000434957"/>
    </source>
</evidence>
<name>A0A6A4D9I2_9STRA</name>
<feature type="compositionally biased region" description="Basic and acidic residues" evidence="1">
    <location>
        <begin position="35"/>
        <end position="45"/>
    </location>
</feature>
<evidence type="ECO:0000313" key="2">
    <source>
        <dbReference type="EMBL" id="KAE9304415.1"/>
    </source>
</evidence>
<accession>A0A6A4D9I2</accession>
<feature type="compositionally biased region" description="Polar residues" evidence="1">
    <location>
        <begin position="46"/>
        <end position="74"/>
    </location>
</feature>
<gene>
    <name evidence="2" type="ORF">PR003_g21758</name>
</gene>
<protein>
    <submittedName>
        <fullName evidence="2">Uncharacterized protein</fullName>
    </submittedName>
</protein>
<comment type="caution">
    <text evidence="2">The sequence shown here is derived from an EMBL/GenBank/DDBJ whole genome shotgun (WGS) entry which is preliminary data.</text>
</comment>
<dbReference type="Proteomes" id="UP000434957">
    <property type="component" value="Unassembled WGS sequence"/>
</dbReference>
<feature type="region of interest" description="Disordered" evidence="1">
    <location>
        <begin position="35"/>
        <end position="74"/>
    </location>
</feature>
<dbReference type="AlphaFoldDB" id="A0A6A4D9I2"/>
<sequence length="203" mass="21627">MHEAVPISEAIEASSFSGPPTKSVCTVEYVDGEPHSLHRGRESASRRQVSQASPGRSSFETSRPETLSKCASSPMVSVSHAINSVDSDTSPRPKSAELKSAREERLAVQSWESLKASGNPIYETAREFADVFHASSRLGASRLALTPSSSSLSRTRLGAQDATTTWRLSLAETTEAGSIQRNPSCTCANSSLDPATDGSQWGL</sequence>
<dbReference type="EMBL" id="QXFT01002074">
    <property type="protein sequence ID" value="KAE9304415.1"/>
    <property type="molecule type" value="Genomic_DNA"/>
</dbReference>
<reference evidence="2 3" key="1">
    <citation type="submission" date="2018-08" db="EMBL/GenBank/DDBJ databases">
        <title>Genomic investigation of the strawberry pathogen Phytophthora fragariae indicates pathogenicity is determined by transcriptional variation in three key races.</title>
        <authorList>
            <person name="Adams T.M."/>
            <person name="Armitage A.D."/>
            <person name="Sobczyk M.K."/>
            <person name="Bates H.J."/>
            <person name="Dunwell J.M."/>
            <person name="Nellist C.F."/>
            <person name="Harrison R.J."/>
        </authorList>
    </citation>
    <scope>NUCLEOTIDE SEQUENCE [LARGE SCALE GENOMIC DNA]</scope>
    <source>
        <strain evidence="2 3">SCRP333</strain>
    </source>
</reference>
<evidence type="ECO:0000256" key="1">
    <source>
        <dbReference type="SAM" id="MobiDB-lite"/>
    </source>
</evidence>
<organism evidence="2 3">
    <name type="scientific">Phytophthora rubi</name>
    <dbReference type="NCBI Taxonomy" id="129364"/>
    <lineage>
        <taxon>Eukaryota</taxon>
        <taxon>Sar</taxon>
        <taxon>Stramenopiles</taxon>
        <taxon>Oomycota</taxon>
        <taxon>Peronosporomycetes</taxon>
        <taxon>Peronosporales</taxon>
        <taxon>Peronosporaceae</taxon>
        <taxon>Phytophthora</taxon>
    </lineage>
</organism>
<proteinExistence type="predicted"/>